<evidence type="ECO:0000313" key="2">
    <source>
        <dbReference type="EMBL" id="NGO53685.1"/>
    </source>
</evidence>
<dbReference type="AlphaFoldDB" id="A0A6G4WFU8"/>
<feature type="signal peptide" evidence="1">
    <location>
        <begin position="1"/>
        <end position="19"/>
    </location>
</feature>
<dbReference type="Proteomes" id="UP001642900">
    <property type="component" value="Unassembled WGS sequence"/>
</dbReference>
<dbReference type="EMBL" id="JAAKZF010000035">
    <property type="protein sequence ID" value="NGO53685.1"/>
    <property type="molecule type" value="Genomic_DNA"/>
</dbReference>
<gene>
    <name evidence="2" type="ORF">G6N73_21385</name>
</gene>
<proteinExistence type="predicted"/>
<dbReference type="InterPro" id="IPR015001">
    <property type="entry name" value="DUF1850"/>
</dbReference>
<name>A0A6G4WFU8_9HYPH</name>
<dbReference type="RefSeq" id="WP_165031299.1">
    <property type="nucleotide sequence ID" value="NZ_JAAKZF010000035.1"/>
</dbReference>
<protein>
    <submittedName>
        <fullName evidence="2">DUF1850 domain-containing protein</fullName>
    </submittedName>
</protein>
<feature type="chain" id="PRO_5026009164" evidence="1">
    <location>
        <begin position="20"/>
        <end position="129"/>
    </location>
</feature>
<organism evidence="2 3">
    <name type="scientific">Allomesorhizobium camelthorni</name>
    <dbReference type="NCBI Taxonomy" id="475069"/>
    <lineage>
        <taxon>Bacteria</taxon>
        <taxon>Pseudomonadati</taxon>
        <taxon>Pseudomonadota</taxon>
        <taxon>Alphaproteobacteria</taxon>
        <taxon>Hyphomicrobiales</taxon>
        <taxon>Phyllobacteriaceae</taxon>
        <taxon>Allomesorhizobium</taxon>
    </lineage>
</organism>
<dbReference type="Pfam" id="PF08905">
    <property type="entry name" value="DUF1850"/>
    <property type="match status" value="1"/>
</dbReference>
<evidence type="ECO:0000313" key="3">
    <source>
        <dbReference type="Proteomes" id="UP001642900"/>
    </source>
</evidence>
<evidence type="ECO:0000256" key="1">
    <source>
        <dbReference type="SAM" id="SignalP"/>
    </source>
</evidence>
<accession>A0A6G4WFU8</accession>
<sequence length="129" mass="13427">MTTLCILAAGKTITFAATAFTLSWTHSVEQTRWEEDWRITPAGIEIVAARVKGSGAGMEPPADAVFKDGWWVYVPEIPARPEIVLAASGATGAGWSLCAAGKCIELGAAAGEPVRLKPCGGEAGSSQPR</sequence>
<reference evidence="2 3" key="1">
    <citation type="submission" date="2020-02" db="EMBL/GenBank/DDBJ databases">
        <title>Genome sequence of strain CCNWXJ40-4.</title>
        <authorList>
            <person name="Gao J."/>
            <person name="Sun J."/>
        </authorList>
    </citation>
    <scope>NUCLEOTIDE SEQUENCE [LARGE SCALE GENOMIC DNA]</scope>
    <source>
        <strain evidence="2 3">CCNWXJ 40-4</strain>
    </source>
</reference>
<keyword evidence="1" id="KW-0732">Signal</keyword>
<keyword evidence="3" id="KW-1185">Reference proteome</keyword>
<comment type="caution">
    <text evidence="2">The sequence shown here is derived from an EMBL/GenBank/DDBJ whole genome shotgun (WGS) entry which is preliminary data.</text>
</comment>